<dbReference type="PANTHER" id="PTHR42770:SF7">
    <property type="entry name" value="MEMBRANE PROTEIN"/>
    <property type="match status" value="1"/>
</dbReference>
<feature type="transmembrane region" description="Helical" evidence="6">
    <location>
        <begin position="39"/>
        <end position="65"/>
    </location>
</feature>
<feature type="transmembrane region" description="Helical" evidence="6">
    <location>
        <begin position="149"/>
        <end position="171"/>
    </location>
</feature>
<evidence type="ECO:0000256" key="6">
    <source>
        <dbReference type="SAM" id="Phobius"/>
    </source>
</evidence>
<keyword evidence="3 6" id="KW-0812">Transmembrane</keyword>
<sequence length="437" mass="44139">MSGSSGAKLPLGGFDATTVGIGCMVGGGIFVVLPPVANAAGFALAASLALAALVAYCTAASTFLLSAGLRISGHRNAGGTARSAARVLLGPYMGFFTGWTMVCALVTSAAVLALTFGLYVVPDQARPAAAGAALAATALNLFGLQRSTWVIRFVLAFVIGVLGFGVVVAFNEAGGPPPQPGVLEEAESTTGLLRGAAFAFFAFAGYARLAAGGFRVRAPERNLPRAIPASIIVALLLYLLVALSLITWFQGPAGLAASVTPLREPVAAVGLGIGTGAVAIAAGAASLCGVWVLVEGSARTAAAMAGDGDLPRVFAHAGRKRSVPWPAVAAAGAAVVVLVLTISLGTLLGLACFALLLHAAITNLCGYSLEHRRWYTPRAVNLAGLAGALVTALSLPPLAIVLMLIVLVFGLVVRLTFRRSGAAPPTDGISPPRPDRR</sequence>
<keyword evidence="2" id="KW-1003">Cell membrane</keyword>
<evidence type="ECO:0000256" key="2">
    <source>
        <dbReference type="ARBA" id="ARBA00022475"/>
    </source>
</evidence>
<protein>
    <submittedName>
        <fullName evidence="7">Amino acid permease</fullName>
    </submittedName>
</protein>
<feature type="transmembrane region" description="Helical" evidence="6">
    <location>
        <begin position="328"/>
        <end position="361"/>
    </location>
</feature>
<dbReference type="PANTHER" id="PTHR42770">
    <property type="entry name" value="AMINO ACID TRANSPORTER-RELATED"/>
    <property type="match status" value="1"/>
</dbReference>
<dbReference type="RefSeq" id="WP_104161217.1">
    <property type="nucleotide sequence ID" value="NZ_CP076456.1"/>
</dbReference>
<name>A0A975PCU4_9MICC</name>
<keyword evidence="8" id="KW-1185">Reference proteome</keyword>
<feature type="transmembrane region" description="Helical" evidence="6">
    <location>
        <begin position="226"/>
        <end position="249"/>
    </location>
</feature>
<feature type="transmembrane region" description="Helical" evidence="6">
    <location>
        <begin position="125"/>
        <end position="142"/>
    </location>
</feature>
<dbReference type="GO" id="GO:0005886">
    <property type="term" value="C:plasma membrane"/>
    <property type="evidence" value="ECO:0007669"/>
    <property type="project" value="UniProtKB-SubCell"/>
</dbReference>
<evidence type="ECO:0000256" key="4">
    <source>
        <dbReference type="ARBA" id="ARBA00022989"/>
    </source>
</evidence>
<evidence type="ECO:0000256" key="5">
    <source>
        <dbReference type="ARBA" id="ARBA00023136"/>
    </source>
</evidence>
<reference evidence="7" key="1">
    <citation type="submission" date="2021-06" db="EMBL/GenBank/DDBJ databases">
        <title>Novel species in genus Arthrobacter.</title>
        <authorList>
            <person name="Zhang G."/>
        </authorList>
    </citation>
    <scope>NUCLEOTIDE SEQUENCE</scope>
    <source>
        <strain evidence="7">Zg-ZUI122</strain>
    </source>
</reference>
<comment type="subcellular location">
    <subcellularLocation>
        <location evidence="1">Cell membrane</location>
        <topology evidence="1">Multi-pass membrane protein</topology>
    </subcellularLocation>
</comment>
<organism evidence="7 8">
    <name type="scientific">Arthrobacter sunyaminii</name>
    <dbReference type="NCBI Taxonomy" id="2816859"/>
    <lineage>
        <taxon>Bacteria</taxon>
        <taxon>Bacillati</taxon>
        <taxon>Actinomycetota</taxon>
        <taxon>Actinomycetes</taxon>
        <taxon>Micrococcales</taxon>
        <taxon>Micrococcaceae</taxon>
        <taxon>Arthrobacter</taxon>
    </lineage>
</organism>
<keyword evidence="4 6" id="KW-1133">Transmembrane helix</keyword>
<gene>
    <name evidence="7" type="ORF">KG104_10725</name>
</gene>
<evidence type="ECO:0000256" key="3">
    <source>
        <dbReference type="ARBA" id="ARBA00022692"/>
    </source>
</evidence>
<dbReference type="EMBL" id="CP076456">
    <property type="protein sequence ID" value="QWQ35003.1"/>
    <property type="molecule type" value="Genomic_DNA"/>
</dbReference>
<dbReference type="PIRSF" id="PIRSF006060">
    <property type="entry name" value="AA_transporter"/>
    <property type="match status" value="1"/>
</dbReference>
<dbReference type="Gene3D" id="1.20.1740.10">
    <property type="entry name" value="Amino acid/polyamine transporter I"/>
    <property type="match status" value="1"/>
</dbReference>
<dbReference type="Proteomes" id="UP000680588">
    <property type="component" value="Chromosome"/>
</dbReference>
<dbReference type="GO" id="GO:0022857">
    <property type="term" value="F:transmembrane transporter activity"/>
    <property type="evidence" value="ECO:0007669"/>
    <property type="project" value="InterPro"/>
</dbReference>
<feature type="transmembrane region" description="Helical" evidence="6">
    <location>
        <begin position="381"/>
        <end position="413"/>
    </location>
</feature>
<dbReference type="KEGG" id="asun:KG104_10725"/>
<keyword evidence="5 6" id="KW-0472">Membrane</keyword>
<proteinExistence type="predicted"/>
<feature type="transmembrane region" description="Helical" evidence="6">
    <location>
        <begin position="92"/>
        <end position="119"/>
    </location>
</feature>
<evidence type="ECO:0000313" key="7">
    <source>
        <dbReference type="EMBL" id="QWQ35003.1"/>
    </source>
</evidence>
<evidence type="ECO:0000313" key="8">
    <source>
        <dbReference type="Proteomes" id="UP000680588"/>
    </source>
</evidence>
<dbReference type="InterPro" id="IPR002293">
    <property type="entry name" value="AA/rel_permease1"/>
</dbReference>
<accession>A0A975PCU4</accession>
<dbReference type="AlphaFoldDB" id="A0A975PCU4"/>
<dbReference type="Pfam" id="PF13520">
    <property type="entry name" value="AA_permease_2"/>
    <property type="match status" value="1"/>
</dbReference>
<feature type="transmembrane region" description="Helical" evidence="6">
    <location>
        <begin position="12"/>
        <end position="33"/>
    </location>
</feature>
<feature type="transmembrane region" description="Helical" evidence="6">
    <location>
        <begin position="269"/>
        <end position="294"/>
    </location>
</feature>
<dbReference type="InterPro" id="IPR050367">
    <property type="entry name" value="APC_superfamily"/>
</dbReference>
<evidence type="ECO:0000256" key="1">
    <source>
        <dbReference type="ARBA" id="ARBA00004651"/>
    </source>
</evidence>
<feature type="transmembrane region" description="Helical" evidence="6">
    <location>
        <begin position="191"/>
        <end position="214"/>
    </location>
</feature>